<evidence type="ECO:0000313" key="2">
    <source>
        <dbReference type="Proteomes" id="UP000249377"/>
    </source>
</evidence>
<dbReference type="AlphaFoldDB" id="A0A328U9Z3"/>
<protein>
    <submittedName>
        <fullName evidence="1">Uncharacterized protein</fullName>
    </submittedName>
</protein>
<name>A0A328U9Z3_9FIRM</name>
<accession>A0A328U9Z3</accession>
<organism evidence="1 2">
    <name type="scientific">Hydrogeniiclostridium mannosilyticum</name>
    <dbReference type="NCBI Taxonomy" id="2764322"/>
    <lineage>
        <taxon>Bacteria</taxon>
        <taxon>Bacillati</taxon>
        <taxon>Bacillota</taxon>
        <taxon>Clostridia</taxon>
        <taxon>Eubacteriales</taxon>
        <taxon>Acutalibacteraceae</taxon>
        <taxon>Hydrogeniiclostridium</taxon>
    </lineage>
</organism>
<keyword evidence="2" id="KW-1185">Reference proteome</keyword>
<evidence type="ECO:0000313" key="1">
    <source>
        <dbReference type="EMBL" id="RAQ28293.1"/>
    </source>
</evidence>
<comment type="caution">
    <text evidence="1">The sequence shown here is derived from an EMBL/GenBank/DDBJ whole genome shotgun (WGS) entry which is preliminary data.</text>
</comment>
<dbReference type="Proteomes" id="UP000249377">
    <property type="component" value="Unassembled WGS sequence"/>
</dbReference>
<proteinExistence type="predicted"/>
<dbReference type="EMBL" id="QLYR01000006">
    <property type="protein sequence ID" value="RAQ28293.1"/>
    <property type="molecule type" value="Genomic_DNA"/>
</dbReference>
<gene>
    <name evidence="1" type="ORF">DPQ25_09835</name>
</gene>
<reference evidence="1 2" key="1">
    <citation type="submission" date="2018-06" db="EMBL/GenBank/DDBJ databases">
        <title>Noncontiguous genome sequence of Ruminococcaceae bacterium ASD2818.</title>
        <authorList>
            <person name="Chaplin A.V."/>
            <person name="Sokolova S.R."/>
            <person name="Kochetkova T.O."/>
            <person name="Goltsov A.Y."/>
            <person name="Trofimov D.Y."/>
            <person name="Efimov B.A."/>
        </authorList>
    </citation>
    <scope>NUCLEOTIDE SEQUENCE [LARGE SCALE GENOMIC DNA]</scope>
    <source>
        <strain evidence="1 2">ASD2818</strain>
    </source>
</reference>
<sequence>MGKLLSLPPGGGGTPFRPARAAGKKNIFYGIDPVYSIVPGPAGLVKRRAAKTAENWLLKNEK</sequence>